<evidence type="ECO:0000313" key="6">
    <source>
        <dbReference type="Proteomes" id="UP001597120"/>
    </source>
</evidence>
<keyword evidence="3" id="KW-0804">Transcription</keyword>
<dbReference type="Pfam" id="PF01547">
    <property type="entry name" value="SBP_bac_1"/>
    <property type="match status" value="1"/>
</dbReference>
<dbReference type="PANTHER" id="PTHR43649:SF12">
    <property type="entry name" value="DIACETYLCHITOBIOSE BINDING PROTEIN DASA"/>
    <property type="match status" value="1"/>
</dbReference>
<dbReference type="EMBL" id="JBHTIU010000081">
    <property type="protein sequence ID" value="MFD0871448.1"/>
    <property type="molecule type" value="Genomic_DNA"/>
</dbReference>
<dbReference type="Proteomes" id="UP001597120">
    <property type="component" value="Unassembled WGS sequence"/>
</dbReference>
<dbReference type="SUPFAM" id="SSF53850">
    <property type="entry name" value="Periplasmic binding protein-like II"/>
    <property type="match status" value="1"/>
</dbReference>
<dbReference type="PANTHER" id="PTHR43649">
    <property type="entry name" value="ARABINOSE-BINDING PROTEIN-RELATED"/>
    <property type="match status" value="1"/>
</dbReference>
<evidence type="ECO:0000256" key="3">
    <source>
        <dbReference type="ARBA" id="ARBA00023163"/>
    </source>
</evidence>
<gene>
    <name evidence="5" type="ORF">ACFQ03_20115</name>
</gene>
<dbReference type="CDD" id="cd13585">
    <property type="entry name" value="PBP2_TMBP_like"/>
    <property type="match status" value="1"/>
</dbReference>
<evidence type="ECO:0000256" key="1">
    <source>
        <dbReference type="ARBA" id="ARBA00023015"/>
    </source>
</evidence>
<feature type="domain" description="HTH gntR-type" evidence="4">
    <location>
        <begin position="9"/>
        <end position="77"/>
    </location>
</feature>
<reference evidence="6" key="1">
    <citation type="journal article" date="2019" name="Int. J. Syst. Evol. Microbiol.">
        <title>The Global Catalogue of Microorganisms (GCM) 10K type strain sequencing project: providing services to taxonomists for standard genome sequencing and annotation.</title>
        <authorList>
            <consortium name="The Broad Institute Genomics Platform"/>
            <consortium name="The Broad Institute Genome Sequencing Center for Infectious Disease"/>
            <person name="Wu L."/>
            <person name="Ma J."/>
        </authorList>
    </citation>
    <scope>NUCLEOTIDE SEQUENCE [LARGE SCALE GENOMIC DNA]</scope>
    <source>
        <strain evidence="6">CCUG 57263</strain>
    </source>
</reference>
<keyword evidence="6" id="KW-1185">Reference proteome</keyword>
<evidence type="ECO:0000256" key="2">
    <source>
        <dbReference type="ARBA" id="ARBA00023125"/>
    </source>
</evidence>
<protein>
    <submittedName>
        <fullName evidence="5">Extracellular solute-binding protein</fullName>
    </submittedName>
</protein>
<dbReference type="InterPro" id="IPR036390">
    <property type="entry name" value="WH_DNA-bd_sf"/>
</dbReference>
<dbReference type="Gene3D" id="1.10.10.10">
    <property type="entry name" value="Winged helix-like DNA-binding domain superfamily/Winged helix DNA-binding domain"/>
    <property type="match status" value="1"/>
</dbReference>
<dbReference type="InterPro" id="IPR000524">
    <property type="entry name" value="Tscrpt_reg_HTH_GntR"/>
</dbReference>
<dbReference type="SUPFAM" id="SSF46785">
    <property type="entry name" value="Winged helix' DNA-binding domain"/>
    <property type="match status" value="1"/>
</dbReference>
<organism evidence="5 6">
    <name type="scientific">Paenibacillus residui</name>
    <dbReference type="NCBI Taxonomy" id="629724"/>
    <lineage>
        <taxon>Bacteria</taxon>
        <taxon>Bacillati</taxon>
        <taxon>Bacillota</taxon>
        <taxon>Bacilli</taxon>
        <taxon>Bacillales</taxon>
        <taxon>Paenibacillaceae</taxon>
        <taxon>Paenibacillus</taxon>
    </lineage>
</organism>
<keyword evidence="2" id="KW-0238">DNA-binding</keyword>
<keyword evidence="1" id="KW-0805">Transcription regulation</keyword>
<dbReference type="CDD" id="cd07377">
    <property type="entry name" value="WHTH_GntR"/>
    <property type="match status" value="1"/>
</dbReference>
<comment type="caution">
    <text evidence="5">The sequence shown here is derived from an EMBL/GenBank/DDBJ whole genome shotgun (WGS) entry which is preliminary data.</text>
</comment>
<name>A0ABW3DD91_9BACL</name>
<dbReference type="SMART" id="SM00345">
    <property type="entry name" value="HTH_GNTR"/>
    <property type="match status" value="1"/>
</dbReference>
<evidence type="ECO:0000259" key="4">
    <source>
        <dbReference type="PROSITE" id="PS50949"/>
    </source>
</evidence>
<dbReference type="Gene3D" id="3.40.190.10">
    <property type="entry name" value="Periplasmic binding protein-like II"/>
    <property type="match status" value="1"/>
</dbReference>
<evidence type="ECO:0000313" key="5">
    <source>
        <dbReference type="EMBL" id="MFD0871448.1"/>
    </source>
</evidence>
<sequence length="474" mass="54685">MLRRRNNFQERYDRFLRELRDEIVSGELAPGEYILPEGTLSEKYEMSRMSIRKALAELVQDGLIEKIPGKGNRVTKPAYEQSPIQLKLAWFSNSYEIEIVRRIIAAFEERHPMIKVELMLLPEDEYTDSIIRLTEQGAGPDVFMISDQHVREWMDVGKTDYLTGYVPEHLDPQTSYPQIFEIFSDGGRMLAAPFIFSPVVICYNRSIFRENGMEDAQIKDWNDLLEIARKCTRSARKDGMVEEYGFCFSSSMNRWPVFLLQNGGELMEQGRSVLSKPENIEALSFCTSLMYEHRVSPIYSHGSSHLAESLFKKEKVAMIMTTYYFMNEFRNLSIEWDVLPLPKQREEATLLLGGGLAVSSQSEHTKLSQKLVDYMTGLEAQTMIKQYGCTVPVLRSVAEDDKLLDPAIHPRHYNRYLDVLPYARPLKSLGLGQSQIRLLFDELNLLWAGMEKPAEACSRIESKFNRRPKEQPLV</sequence>
<dbReference type="InterPro" id="IPR006059">
    <property type="entry name" value="SBP"/>
</dbReference>
<proteinExistence type="predicted"/>
<dbReference type="InterPro" id="IPR036388">
    <property type="entry name" value="WH-like_DNA-bd_sf"/>
</dbReference>
<dbReference type="PRINTS" id="PR00035">
    <property type="entry name" value="HTHGNTR"/>
</dbReference>
<dbReference type="PROSITE" id="PS50949">
    <property type="entry name" value="HTH_GNTR"/>
    <property type="match status" value="1"/>
</dbReference>
<dbReference type="InterPro" id="IPR050490">
    <property type="entry name" value="Bact_solute-bd_prot1"/>
</dbReference>
<dbReference type="RefSeq" id="WP_379290480.1">
    <property type="nucleotide sequence ID" value="NZ_JBHTIU010000081.1"/>
</dbReference>
<accession>A0ABW3DD91</accession>
<dbReference type="Pfam" id="PF00392">
    <property type="entry name" value="GntR"/>
    <property type="match status" value="1"/>
</dbReference>